<evidence type="ECO:0000256" key="1">
    <source>
        <dbReference type="ARBA" id="ARBA00022729"/>
    </source>
</evidence>
<dbReference type="EMBL" id="JACHHZ010000007">
    <property type="protein sequence ID" value="MBB6096353.1"/>
    <property type="molecule type" value="Genomic_DNA"/>
</dbReference>
<dbReference type="Gene3D" id="1.50.10.100">
    <property type="entry name" value="Chondroitin AC/alginate lyase"/>
    <property type="match status" value="1"/>
</dbReference>
<evidence type="ECO:0000313" key="6">
    <source>
        <dbReference type="Proteomes" id="UP000588068"/>
    </source>
</evidence>
<evidence type="ECO:0000259" key="4">
    <source>
        <dbReference type="Pfam" id="PF05426"/>
    </source>
</evidence>
<organism evidence="5 6">
    <name type="scientific">Povalibacter uvarum</name>
    <dbReference type="NCBI Taxonomy" id="732238"/>
    <lineage>
        <taxon>Bacteria</taxon>
        <taxon>Pseudomonadati</taxon>
        <taxon>Pseudomonadota</taxon>
        <taxon>Gammaproteobacteria</taxon>
        <taxon>Steroidobacterales</taxon>
        <taxon>Steroidobacteraceae</taxon>
        <taxon>Povalibacter</taxon>
    </lineage>
</organism>
<dbReference type="GO" id="GO:0042597">
    <property type="term" value="C:periplasmic space"/>
    <property type="evidence" value="ECO:0007669"/>
    <property type="project" value="InterPro"/>
</dbReference>
<dbReference type="Pfam" id="PF05426">
    <property type="entry name" value="Alginate_lyase"/>
    <property type="match status" value="1"/>
</dbReference>
<keyword evidence="6" id="KW-1185">Reference proteome</keyword>
<sequence>MTPSVPTSPQLQFALYRVLGNSLPPRHGAEEMLAHLRFTLEHEPELRGCRKHWVLNRIADAQVESTCLELIQQAGHECIRLPFEMHRYARCFNDMSDLPPGVDRVDPKHSDIAFDASSFALEWKYRHKNLYAIGLNEARNVALDAGRAIARWTLPWDGACFITSDAWEQIRRLAESDATAFHLIVPLARIKDNAELLRPGSVSVTLTEPQIGFRNDSQARFDESLRYGNLNKAALLRSLGVPGPWHTWRTASWDVQPTAVSAERGRFVKGAWVARLTSTTEERIEGNERLRWRSRFEGVELLCRQLDTRLVTERNPPGRLLCYDEAALGNWREHLQVSGLIAHARAALNRPLPSVRNKTGCAASGDPADYLSVAPYFHVDADGTIRHVDGQRNDAAAAGTSTDRAALDHLVIDACSTAIAGTVSRDMTLLDHTARMLKTWFIDPDTRMNPHMRFAQVIPGREQTGNAWGIVDFRGFWPLLDAITLTARAGALSDAEQVALKAWFERFLDDVDARRISEEPNNIAIWHDLVVAALAAFVGRHARAAQVLSDLPLRLTSQLSAFGVPVNELKRTRPLHYSLFLTQGLIHCASLGRRLGIDLWTFTGSQHRSIAMLLRFLALNKRLLADYASNPDRFDSRILAACAQIPPDAVHAEALAEFRSSSDRSSRLDEEDMSEGAMPFLGAFGELRGVRSPTAAPRPAPRPAS</sequence>
<feature type="compositionally biased region" description="Pro residues" evidence="3">
    <location>
        <begin position="696"/>
        <end position="705"/>
    </location>
</feature>
<dbReference type="InterPro" id="IPR008929">
    <property type="entry name" value="Chondroitin_lyas"/>
</dbReference>
<dbReference type="RefSeq" id="WP_184335737.1">
    <property type="nucleotide sequence ID" value="NZ_JACHHZ010000007.1"/>
</dbReference>
<evidence type="ECO:0000256" key="2">
    <source>
        <dbReference type="ARBA" id="ARBA00023239"/>
    </source>
</evidence>
<protein>
    <recommendedName>
        <fullName evidence="4">Alginate lyase domain-containing protein</fullName>
    </recommendedName>
</protein>
<dbReference type="AlphaFoldDB" id="A0A841HU68"/>
<proteinExistence type="predicted"/>
<evidence type="ECO:0000313" key="5">
    <source>
        <dbReference type="EMBL" id="MBB6096353.1"/>
    </source>
</evidence>
<dbReference type="GO" id="GO:0016829">
    <property type="term" value="F:lyase activity"/>
    <property type="evidence" value="ECO:0007669"/>
    <property type="project" value="UniProtKB-KW"/>
</dbReference>
<gene>
    <name evidence="5" type="ORF">HNQ60_005275</name>
</gene>
<keyword evidence="1" id="KW-0732">Signal</keyword>
<keyword evidence="2" id="KW-0456">Lyase</keyword>
<dbReference type="SUPFAM" id="SSF48230">
    <property type="entry name" value="Chondroitin AC/alginate lyase"/>
    <property type="match status" value="1"/>
</dbReference>
<feature type="domain" description="Alginate lyase" evidence="4">
    <location>
        <begin position="355"/>
        <end position="618"/>
    </location>
</feature>
<reference evidence="5 6" key="1">
    <citation type="submission" date="2020-08" db="EMBL/GenBank/DDBJ databases">
        <title>Genomic Encyclopedia of Type Strains, Phase IV (KMG-IV): sequencing the most valuable type-strain genomes for metagenomic binning, comparative biology and taxonomic classification.</title>
        <authorList>
            <person name="Goeker M."/>
        </authorList>
    </citation>
    <scope>NUCLEOTIDE SEQUENCE [LARGE SCALE GENOMIC DNA]</scope>
    <source>
        <strain evidence="5 6">DSM 26723</strain>
    </source>
</reference>
<feature type="region of interest" description="Disordered" evidence="3">
    <location>
        <begin position="685"/>
        <end position="705"/>
    </location>
</feature>
<evidence type="ECO:0000256" key="3">
    <source>
        <dbReference type="SAM" id="MobiDB-lite"/>
    </source>
</evidence>
<comment type="caution">
    <text evidence="5">The sequence shown here is derived from an EMBL/GenBank/DDBJ whole genome shotgun (WGS) entry which is preliminary data.</text>
</comment>
<name>A0A841HU68_9GAMM</name>
<accession>A0A841HU68</accession>
<dbReference type="Proteomes" id="UP000588068">
    <property type="component" value="Unassembled WGS sequence"/>
</dbReference>
<dbReference type="InterPro" id="IPR008397">
    <property type="entry name" value="Alginate_lyase_dom"/>
</dbReference>